<evidence type="ECO:0000256" key="2">
    <source>
        <dbReference type="ARBA" id="ARBA00004141"/>
    </source>
</evidence>
<dbReference type="InterPro" id="IPR036890">
    <property type="entry name" value="HATPase_C_sf"/>
</dbReference>
<evidence type="ECO:0000313" key="16">
    <source>
        <dbReference type="Proteomes" id="UP000602381"/>
    </source>
</evidence>
<keyword evidence="6 12" id="KW-0812">Transmembrane</keyword>
<evidence type="ECO:0000256" key="6">
    <source>
        <dbReference type="ARBA" id="ARBA00022692"/>
    </source>
</evidence>
<dbReference type="PANTHER" id="PTHR45436">
    <property type="entry name" value="SENSOR HISTIDINE KINASE YKOH"/>
    <property type="match status" value="1"/>
</dbReference>
<dbReference type="InterPro" id="IPR050428">
    <property type="entry name" value="TCS_sensor_his_kinase"/>
</dbReference>
<evidence type="ECO:0000256" key="12">
    <source>
        <dbReference type="SAM" id="Phobius"/>
    </source>
</evidence>
<evidence type="ECO:0000259" key="13">
    <source>
        <dbReference type="PROSITE" id="PS50109"/>
    </source>
</evidence>
<sequence>MKWPGSLQARLALGLSLLLAIVWLVTAWATATVLRGEMNEVFDSTLEETAQRILPLAVLDILGREELGISQRVATLRRHEEFFTYIVRDDQGRVLLRSHGAEDGVFPHFEGLGFHQTATHRLYYDAALQGTITIAIAEPLSHRAEVAREALAGLALPLIVVIPLSLLGLLVIVRRGLRPVHRFNTALSTRGAADLTPVISDELPSEITLVAQTVNELLARLRRTLDAERSFAANAAHELRTPIAAALAQTQRLIAETNDPATGERATDIEAALKRLNRLAEKLMQLARAEGGRLRTGIAMDIRPVLRMIVAELDASGRSITFEAPVDPVLSDIDPDAFAILSRNLIENALKHGAEKMLVRVILTDDGMFRVVNDGPPVPLDVLERLTARFERGQTISSGSGLGLAIAKAVADGAQGTLTLHSPAVGQADGFEAVFQLPKSDHV</sequence>
<dbReference type="SUPFAM" id="SSF55874">
    <property type="entry name" value="ATPase domain of HSP90 chaperone/DNA topoisomerase II/histidine kinase"/>
    <property type="match status" value="1"/>
</dbReference>
<keyword evidence="9" id="KW-0067">ATP-binding</keyword>
<feature type="transmembrane region" description="Helical" evidence="12">
    <location>
        <begin position="150"/>
        <end position="173"/>
    </location>
</feature>
<dbReference type="Gene3D" id="3.30.565.10">
    <property type="entry name" value="Histidine kinase-like ATPase, C-terminal domain"/>
    <property type="match status" value="1"/>
</dbReference>
<dbReference type="InterPro" id="IPR005467">
    <property type="entry name" value="His_kinase_dom"/>
</dbReference>
<dbReference type="Gene3D" id="1.10.287.130">
    <property type="match status" value="1"/>
</dbReference>
<protein>
    <recommendedName>
        <fullName evidence="3">histidine kinase</fullName>
        <ecNumber evidence="3">2.7.13.3</ecNumber>
    </recommendedName>
</protein>
<evidence type="ECO:0000256" key="5">
    <source>
        <dbReference type="ARBA" id="ARBA00022679"/>
    </source>
</evidence>
<keyword evidence="4" id="KW-0597">Phosphoprotein</keyword>
<comment type="caution">
    <text evidence="15">The sequence shown here is derived from an EMBL/GenBank/DDBJ whole genome shotgun (WGS) entry which is preliminary data.</text>
</comment>
<gene>
    <name evidence="15" type="ORF">GCM10007972_27170</name>
</gene>
<dbReference type="SMART" id="SM00304">
    <property type="entry name" value="HAMP"/>
    <property type="match status" value="1"/>
</dbReference>
<dbReference type="EMBL" id="BMOV01000015">
    <property type="protein sequence ID" value="GGO17218.1"/>
    <property type="molecule type" value="Genomic_DNA"/>
</dbReference>
<keyword evidence="11" id="KW-0902">Two-component regulatory system</keyword>
<evidence type="ECO:0000256" key="11">
    <source>
        <dbReference type="ARBA" id="ARBA00023012"/>
    </source>
</evidence>
<dbReference type="InterPro" id="IPR013727">
    <property type="entry name" value="2CSK_N"/>
</dbReference>
<comment type="catalytic activity">
    <reaction evidence="1">
        <text>ATP + protein L-histidine = ADP + protein N-phospho-L-histidine.</text>
        <dbReference type="EC" id="2.7.13.3"/>
    </reaction>
</comment>
<dbReference type="Pfam" id="PF08521">
    <property type="entry name" value="2CSK_N"/>
    <property type="match status" value="1"/>
</dbReference>
<evidence type="ECO:0000256" key="1">
    <source>
        <dbReference type="ARBA" id="ARBA00000085"/>
    </source>
</evidence>
<keyword evidence="5" id="KW-0808">Transferase</keyword>
<dbReference type="Pfam" id="PF00512">
    <property type="entry name" value="HisKA"/>
    <property type="match status" value="1"/>
</dbReference>
<dbReference type="Gene3D" id="1.20.5.1040">
    <property type="entry name" value="Sensor protein qsec"/>
    <property type="match status" value="1"/>
</dbReference>
<dbReference type="RefSeq" id="WP_150006345.1">
    <property type="nucleotide sequence ID" value="NZ_BMOV01000015.1"/>
</dbReference>
<keyword evidence="10 12" id="KW-1133">Transmembrane helix</keyword>
<dbReference type="InterPro" id="IPR036097">
    <property type="entry name" value="HisK_dim/P_sf"/>
</dbReference>
<proteinExistence type="predicted"/>
<evidence type="ECO:0000256" key="3">
    <source>
        <dbReference type="ARBA" id="ARBA00012438"/>
    </source>
</evidence>
<keyword evidence="7" id="KW-0547">Nucleotide-binding</keyword>
<comment type="subcellular location">
    <subcellularLocation>
        <location evidence="2">Membrane</location>
        <topology evidence="2">Multi-pass membrane protein</topology>
    </subcellularLocation>
</comment>
<dbReference type="CDD" id="cd00082">
    <property type="entry name" value="HisKA"/>
    <property type="match status" value="1"/>
</dbReference>
<dbReference type="Pfam" id="PF00672">
    <property type="entry name" value="HAMP"/>
    <property type="match status" value="1"/>
</dbReference>
<dbReference type="CDD" id="cd00075">
    <property type="entry name" value="HATPase"/>
    <property type="match status" value="1"/>
</dbReference>
<dbReference type="Proteomes" id="UP000602381">
    <property type="component" value="Unassembled WGS sequence"/>
</dbReference>
<dbReference type="PANTHER" id="PTHR45436:SF14">
    <property type="entry name" value="SENSOR PROTEIN QSEC"/>
    <property type="match status" value="1"/>
</dbReference>
<organism evidence="15 16">
    <name type="scientific">Iodidimonas muriae</name>
    <dbReference type="NCBI Taxonomy" id="261467"/>
    <lineage>
        <taxon>Bacteria</taxon>
        <taxon>Pseudomonadati</taxon>
        <taxon>Pseudomonadota</taxon>
        <taxon>Alphaproteobacteria</taxon>
        <taxon>Iodidimonadales</taxon>
        <taxon>Iodidimonadaceae</taxon>
        <taxon>Iodidimonas</taxon>
    </lineage>
</organism>
<dbReference type="PROSITE" id="PS50885">
    <property type="entry name" value="HAMP"/>
    <property type="match status" value="1"/>
</dbReference>
<keyword evidence="16" id="KW-1185">Reference proteome</keyword>
<dbReference type="InterPro" id="IPR003661">
    <property type="entry name" value="HisK_dim/P_dom"/>
</dbReference>
<dbReference type="Pfam" id="PF02518">
    <property type="entry name" value="HATPase_c"/>
    <property type="match status" value="1"/>
</dbReference>
<dbReference type="GO" id="GO:0016301">
    <property type="term" value="F:kinase activity"/>
    <property type="evidence" value="ECO:0007669"/>
    <property type="project" value="UniProtKB-KW"/>
</dbReference>
<keyword evidence="12" id="KW-0472">Membrane</keyword>
<dbReference type="SUPFAM" id="SSF47384">
    <property type="entry name" value="Homodimeric domain of signal transducing histidine kinase"/>
    <property type="match status" value="1"/>
</dbReference>
<evidence type="ECO:0000256" key="7">
    <source>
        <dbReference type="ARBA" id="ARBA00022741"/>
    </source>
</evidence>
<evidence type="ECO:0000256" key="4">
    <source>
        <dbReference type="ARBA" id="ARBA00022553"/>
    </source>
</evidence>
<dbReference type="SMART" id="SM00388">
    <property type="entry name" value="HisKA"/>
    <property type="match status" value="1"/>
</dbReference>
<keyword evidence="8 15" id="KW-0418">Kinase</keyword>
<dbReference type="InterPro" id="IPR003660">
    <property type="entry name" value="HAMP_dom"/>
</dbReference>
<evidence type="ECO:0000256" key="9">
    <source>
        <dbReference type="ARBA" id="ARBA00022840"/>
    </source>
</evidence>
<dbReference type="PROSITE" id="PS50109">
    <property type="entry name" value="HIS_KIN"/>
    <property type="match status" value="1"/>
</dbReference>
<dbReference type="InterPro" id="IPR003594">
    <property type="entry name" value="HATPase_dom"/>
</dbReference>
<accession>A0ABQ2LGM5</accession>
<reference evidence="16" key="1">
    <citation type="journal article" date="2019" name="Int. J. Syst. Evol. Microbiol.">
        <title>The Global Catalogue of Microorganisms (GCM) 10K type strain sequencing project: providing services to taxonomists for standard genome sequencing and annotation.</title>
        <authorList>
            <consortium name="The Broad Institute Genomics Platform"/>
            <consortium name="The Broad Institute Genome Sequencing Center for Infectious Disease"/>
            <person name="Wu L."/>
            <person name="Ma J."/>
        </authorList>
    </citation>
    <scope>NUCLEOTIDE SEQUENCE [LARGE SCALE GENOMIC DNA]</scope>
    <source>
        <strain evidence="16">JCM 17843</strain>
    </source>
</reference>
<feature type="domain" description="HAMP" evidence="14">
    <location>
        <begin position="174"/>
        <end position="226"/>
    </location>
</feature>
<evidence type="ECO:0000259" key="14">
    <source>
        <dbReference type="PROSITE" id="PS50885"/>
    </source>
</evidence>
<name>A0ABQ2LGM5_9PROT</name>
<evidence type="ECO:0000256" key="8">
    <source>
        <dbReference type="ARBA" id="ARBA00022777"/>
    </source>
</evidence>
<feature type="domain" description="Histidine kinase" evidence="13">
    <location>
        <begin position="234"/>
        <end position="441"/>
    </location>
</feature>
<dbReference type="SMART" id="SM00387">
    <property type="entry name" value="HATPase_c"/>
    <property type="match status" value="1"/>
</dbReference>
<dbReference type="EC" id="2.7.13.3" evidence="3"/>
<evidence type="ECO:0000256" key="10">
    <source>
        <dbReference type="ARBA" id="ARBA00022989"/>
    </source>
</evidence>
<evidence type="ECO:0000313" key="15">
    <source>
        <dbReference type="EMBL" id="GGO17218.1"/>
    </source>
</evidence>